<dbReference type="Proteomes" id="UP001595858">
    <property type="component" value="Unassembled WGS sequence"/>
</dbReference>
<evidence type="ECO:0000313" key="1">
    <source>
        <dbReference type="EMBL" id="MFC4869292.1"/>
    </source>
</evidence>
<keyword evidence="2" id="KW-1185">Reference proteome</keyword>
<name>A0ABV9SSN4_9ACTN</name>
<accession>A0ABV9SSN4</accession>
<evidence type="ECO:0000313" key="2">
    <source>
        <dbReference type="Proteomes" id="UP001595858"/>
    </source>
</evidence>
<dbReference type="EMBL" id="JBHSIY010000028">
    <property type="protein sequence ID" value="MFC4869292.1"/>
    <property type="molecule type" value="Genomic_DNA"/>
</dbReference>
<organism evidence="1 2">
    <name type="scientific">Streptomonospora arabica</name>
    <dbReference type="NCBI Taxonomy" id="412417"/>
    <lineage>
        <taxon>Bacteria</taxon>
        <taxon>Bacillati</taxon>
        <taxon>Actinomycetota</taxon>
        <taxon>Actinomycetes</taxon>
        <taxon>Streptosporangiales</taxon>
        <taxon>Nocardiopsidaceae</taxon>
        <taxon>Streptomonospora</taxon>
    </lineage>
</organism>
<comment type="caution">
    <text evidence="1">The sequence shown here is derived from an EMBL/GenBank/DDBJ whole genome shotgun (WGS) entry which is preliminary data.</text>
</comment>
<sequence>MGHEPTLTPGQRVRGFHTGDEGTFLRYTSAGSPVIAFDNAVHYPELAVEPGLAVAIEEPK</sequence>
<dbReference type="RefSeq" id="WP_344142952.1">
    <property type="nucleotide sequence ID" value="NZ_BAAAQI010000006.1"/>
</dbReference>
<protein>
    <recommendedName>
        <fullName evidence="3">DUF1918 domain-containing protein</fullName>
    </recommendedName>
</protein>
<reference evidence="2" key="1">
    <citation type="journal article" date="2019" name="Int. J. Syst. Evol. Microbiol.">
        <title>The Global Catalogue of Microorganisms (GCM) 10K type strain sequencing project: providing services to taxonomists for standard genome sequencing and annotation.</title>
        <authorList>
            <consortium name="The Broad Institute Genomics Platform"/>
            <consortium name="The Broad Institute Genome Sequencing Center for Infectious Disease"/>
            <person name="Wu L."/>
            <person name="Ma J."/>
        </authorList>
    </citation>
    <scope>NUCLEOTIDE SEQUENCE [LARGE SCALE GENOMIC DNA]</scope>
    <source>
        <strain evidence="2">CGMCC 4.7304</strain>
    </source>
</reference>
<proteinExistence type="predicted"/>
<evidence type="ECO:0008006" key="3">
    <source>
        <dbReference type="Google" id="ProtNLM"/>
    </source>
</evidence>
<gene>
    <name evidence="1" type="ORF">ACFPCZ_21880</name>
</gene>